<dbReference type="Proteomes" id="UP000245938">
    <property type="component" value="Unassembled WGS sequence"/>
</dbReference>
<dbReference type="GO" id="GO:0051607">
    <property type="term" value="P:defense response to virus"/>
    <property type="evidence" value="ECO:0007669"/>
    <property type="project" value="UniProtKB-UniRule"/>
</dbReference>
<sequence>MKKRNQIEFIVSGEYALFTDPLSRIGGEKMTYQIPTASALIGVVESIYWKPSIYWVIDEIKIINPIAMESKSIRPIKYKGGNTLAQYTYLLNPAYAIRAHFEFNFNRKDLSEDFNEEKHHNIAKRCVKKGGRRDIFLGTRECQAYVEPCEFDEIIGYYDTINLQFSPMLHSLYYPSQSGREQLEALFWSPKIEKGIIHFITSEQCTLRKEITDYEVSTFEIGKNMQSVDALFIELGVE</sequence>
<dbReference type="GO" id="GO:0043571">
    <property type="term" value="P:maintenance of CRISPR repeat elements"/>
    <property type="evidence" value="ECO:0007669"/>
    <property type="project" value="UniProtKB-UniRule"/>
</dbReference>
<dbReference type="OrthoDB" id="5621871at2"/>
<evidence type="ECO:0000313" key="4">
    <source>
        <dbReference type="Proteomes" id="UP000245938"/>
    </source>
</evidence>
<dbReference type="Pfam" id="PF09704">
    <property type="entry name" value="Cas_Cas5d"/>
    <property type="match status" value="1"/>
</dbReference>
<dbReference type="Gene3D" id="3.30.70.2660">
    <property type="match status" value="1"/>
</dbReference>
<name>A0A2U3APG4_9BACL</name>
<keyword evidence="4" id="KW-1185">Reference proteome</keyword>
<comment type="similarity">
    <text evidence="2">Belongs to the CRISPR-associated protein Cas5 family. Subtype I-C/Dvulg subfamily.</text>
</comment>
<dbReference type="RefSeq" id="WP_109305036.1">
    <property type="nucleotide sequence ID" value="NZ_BJUF01000003.1"/>
</dbReference>
<proteinExistence type="inferred from homology"/>
<dbReference type="EMBL" id="QFVR01000003">
    <property type="protein sequence ID" value="PWI26432.1"/>
    <property type="molecule type" value="Genomic_DNA"/>
</dbReference>
<evidence type="ECO:0000256" key="2">
    <source>
        <dbReference type="PIRNR" id="PIRNR029950"/>
    </source>
</evidence>
<keyword evidence="2" id="KW-0378">Hydrolase</keyword>
<dbReference type="GO" id="GO:0003723">
    <property type="term" value="F:RNA binding"/>
    <property type="evidence" value="ECO:0007669"/>
    <property type="project" value="UniProtKB-UniRule"/>
</dbReference>
<dbReference type="EC" id="3.1.-.-" evidence="2"/>
<organism evidence="3 4">
    <name type="scientific">Kurthia sibirica</name>
    <dbReference type="NCBI Taxonomy" id="202750"/>
    <lineage>
        <taxon>Bacteria</taxon>
        <taxon>Bacillati</taxon>
        <taxon>Bacillota</taxon>
        <taxon>Bacilli</taxon>
        <taxon>Bacillales</taxon>
        <taxon>Caryophanaceae</taxon>
        <taxon>Kurthia</taxon>
    </lineage>
</organism>
<dbReference type="InterPro" id="IPR013422">
    <property type="entry name" value="CRISPR-assoc_prot_Cas5_N"/>
</dbReference>
<keyword evidence="1 2" id="KW-0051">Antiviral defense</keyword>
<dbReference type="InterPro" id="IPR010155">
    <property type="entry name" value="CRISPR-assoc_prot_Cas5d"/>
</dbReference>
<protein>
    <recommendedName>
        <fullName evidence="2">pre-crRNA processing endonuclease</fullName>
        <ecNumber evidence="2">3.1.-.-</ecNumber>
    </recommendedName>
</protein>
<evidence type="ECO:0000313" key="3">
    <source>
        <dbReference type="EMBL" id="PWI26432.1"/>
    </source>
</evidence>
<dbReference type="PIRSF" id="PIRSF029950">
    <property type="entry name" value="Cas_CT1134"/>
    <property type="match status" value="1"/>
</dbReference>
<gene>
    <name evidence="3" type="primary">cas5c</name>
    <name evidence="3" type="ORF">DEX24_03620</name>
</gene>
<comment type="caution">
    <text evidence="3">The sequence shown here is derived from an EMBL/GenBank/DDBJ whole genome shotgun (WGS) entry which is preliminary data.</text>
</comment>
<dbReference type="GO" id="GO:0016787">
    <property type="term" value="F:hydrolase activity"/>
    <property type="evidence" value="ECO:0007669"/>
    <property type="project" value="UniProtKB-KW"/>
</dbReference>
<dbReference type="NCBIfam" id="TIGR02593">
    <property type="entry name" value="CRISPR_cas5"/>
    <property type="match status" value="1"/>
</dbReference>
<accession>A0A2U3APG4</accession>
<reference evidence="3 4" key="1">
    <citation type="submission" date="2018-05" db="EMBL/GenBank/DDBJ databases">
        <title>Kurthia sibirica genome sequence.</title>
        <authorList>
            <person name="Maclea K.S."/>
            <person name="Goen A.E."/>
        </authorList>
    </citation>
    <scope>NUCLEOTIDE SEQUENCE [LARGE SCALE GENOMIC DNA]</scope>
    <source>
        <strain evidence="3 4">ATCC 49154</strain>
    </source>
</reference>
<dbReference type="GO" id="GO:0004519">
    <property type="term" value="F:endonuclease activity"/>
    <property type="evidence" value="ECO:0007669"/>
    <property type="project" value="UniProtKB-UniRule"/>
</dbReference>
<dbReference type="NCBIfam" id="TIGR01876">
    <property type="entry name" value="cas_Cas5d"/>
    <property type="match status" value="1"/>
</dbReference>
<dbReference type="AlphaFoldDB" id="A0A2U3APG4"/>
<comment type="function">
    <text evidence="2">CRISPR (clustered regularly interspaced short palindromic repeat) is an adaptive immune system that provides protection against mobile genetic elements (viruses, transposable elements and conjugative plasmids). CRISPR clusters contain spacers, sequences complementary to antecedent mobile elements, and target invading nucleic acids. CRISPR clusters are transcribed and processed into CRISPR RNA (crRNA).</text>
</comment>
<keyword evidence="2" id="KW-0540">Nuclease</keyword>
<dbReference type="InterPro" id="IPR021124">
    <property type="entry name" value="CRISPR-assoc_prot_Cas5"/>
</dbReference>
<evidence type="ECO:0000256" key="1">
    <source>
        <dbReference type="ARBA" id="ARBA00023118"/>
    </source>
</evidence>
<keyword evidence="2" id="KW-0694">RNA-binding</keyword>
<keyword evidence="2" id="KW-0255">Endonuclease</keyword>